<organism evidence="2 3">
    <name type="scientific">Sorghum bicolor</name>
    <name type="common">Sorghum</name>
    <name type="synonym">Sorghum vulgare</name>
    <dbReference type="NCBI Taxonomy" id="4558"/>
    <lineage>
        <taxon>Eukaryota</taxon>
        <taxon>Viridiplantae</taxon>
        <taxon>Streptophyta</taxon>
        <taxon>Embryophyta</taxon>
        <taxon>Tracheophyta</taxon>
        <taxon>Spermatophyta</taxon>
        <taxon>Magnoliopsida</taxon>
        <taxon>Liliopsida</taxon>
        <taxon>Poales</taxon>
        <taxon>Poaceae</taxon>
        <taxon>PACMAD clade</taxon>
        <taxon>Panicoideae</taxon>
        <taxon>Andropogonodae</taxon>
        <taxon>Andropogoneae</taxon>
        <taxon>Sorghinae</taxon>
        <taxon>Sorghum</taxon>
    </lineage>
</organism>
<evidence type="ECO:0000313" key="2">
    <source>
        <dbReference type="EMBL" id="KXG39659.1"/>
    </source>
</evidence>
<gene>
    <name evidence="2" type="ORF">SORBI_3001G416100</name>
</gene>
<dbReference type="InParanoid" id="A0A1B6QP09"/>
<evidence type="ECO:0000256" key="1">
    <source>
        <dbReference type="SAM" id="MobiDB-lite"/>
    </source>
</evidence>
<dbReference type="EMBL" id="CM000760">
    <property type="protein sequence ID" value="KXG39659.1"/>
    <property type="molecule type" value="Genomic_DNA"/>
</dbReference>
<evidence type="ECO:0000313" key="3">
    <source>
        <dbReference type="Proteomes" id="UP000000768"/>
    </source>
</evidence>
<feature type="region of interest" description="Disordered" evidence="1">
    <location>
        <begin position="106"/>
        <end position="140"/>
    </location>
</feature>
<feature type="compositionally biased region" description="Basic residues" evidence="1">
    <location>
        <begin position="130"/>
        <end position="140"/>
    </location>
</feature>
<reference evidence="2 3" key="1">
    <citation type="journal article" date="2009" name="Nature">
        <title>The Sorghum bicolor genome and the diversification of grasses.</title>
        <authorList>
            <person name="Paterson A.H."/>
            <person name="Bowers J.E."/>
            <person name="Bruggmann R."/>
            <person name="Dubchak I."/>
            <person name="Grimwood J."/>
            <person name="Gundlach H."/>
            <person name="Haberer G."/>
            <person name="Hellsten U."/>
            <person name="Mitros T."/>
            <person name="Poliakov A."/>
            <person name="Schmutz J."/>
            <person name="Spannagl M."/>
            <person name="Tang H."/>
            <person name="Wang X."/>
            <person name="Wicker T."/>
            <person name="Bharti A.K."/>
            <person name="Chapman J."/>
            <person name="Feltus F.A."/>
            <person name="Gowik U."/>
            <person name="Grigoriev I.V."/>
            <person name="Lyons E."/>
            <person name="Maher C.A."/>
            <person name="Martis M."/>
            <person name="Narechania A."/>
            <person name="Otillar R.P."/>
            <person name="Penning B.W."/>
            <person name="Salamov A.A."/>
            <person name="Wang Y."/>
            <person name="Zhang L."/>
            <person name="Carpita N.C."/>
            <person name="Freeling M."/>
            <person name="Gingle A.R."/>
            <person name="Hash C.T."/>
            <person name="Keller B."/>
            <person name="Klein P."/>
            <person name="Kresovich S."/>
            <person name="McCann M.C."/>
            <person name="Ming R."/>
            <person name="Peterson D.G."/>
            <person name="Mehboob-ur-Rahman"/>
            <person name="Ware D."/>
            <person name="Westhoff P."/>
            <person name="Mayer K.F."/>
            <person name="Messing J."/>
            <person name="Rokhsar D.S."/>
        </authorList>
    </citation>
    <scope>NUCLEOTIDE SEQUENCE [LARGE SCALE GENOMIC DNA]</scope>
    <source>
        <strain evidence="3">cv. BTx623</strain>
    </source>
</reference>
<accession>A0A1B6QP09</accession>
<reference evidence="3" key="2">
    <citation type="journal article" date="2018" name="Plant J.">
        <title>The Sorghum bicolor reference genome: improved assembly, gene annotations, a transcriptome atlas, and signatures of genome organization.</title>
        <authorList>
            <person name="McCormick R.F."/>
            <person name="Truong S.K."/>
            <person name="Sreedasyam A."/>
            <person name="Jenkins J."/>
            <person name="Shu S."/>
            <person name="Sims D."/>
            <person name="Kennedy M."/>
            <person name="Amirebrahimi M."/>
            <person name="Weers B.D."/>
            <person name="McKinley B."/>
            <person name="Mattison A."/>
            <person name="Morishige D.T."/>
            <person name="Grimwood J."/>
            <person name="Schmutz J."/>
            <person name="Mullet J.E."/>
        </authorList>
    </citation>
    <scope>NUCLEOTIDE SEQUENCE [LARGE SCALE GENOMIC DNA]</scope>
    <source>
        <strain evidence="3">cv. BTx623</strain>
    </source>
</reference>
<protein>
    <submittedName>
        <fullName evidence="2">Uncharacterized protein</fullName>
    </submittedName>
</protein>
<name>A0A1B6QP09_SORBI</name>
<dbReference type="Gramene" id="KXG39659">
    <property type="protein sequence ID" value="KXG39659"/>
    <property type="gene ID" value="SORBI_3001G416100"/>
</dbReference>
<dbReference type="AlphaFoldDB" id="A0A1B6QP09"/>
<sequence>MHACMHSCLPRSKISIKGIYNGSLQGSSTCGNFYKKPPGEHGRHRARRLAKRRGRLVLRCSKRRWLPRCTSSSSLRGSSASRGKDCAEIPIPFHLSPYILLPFSSSPSTDRKCLVWSHGGGGDHGSSSRARQRRGRTRPR</sequence>
<proteinExistence type="predicted"/>
<dbReference type="Proteomes" id="UP000000768">
    <property type="component" value="Chromosome 1"/>
</dbReference>
<keyword evidence="3" id="KW-1185">Reference proteome</keyword>